<dbReference type="Gene3D" id="3.40.50.720">
    <property type="entry name" value="NAD(P)-binding Rossmann-like Domain"/>
    <property type="match status" value="1"/>
</dbReference>
<dbReference type="PANTHER" id="PTHR24321">
    <property type="entry name" value="DEHYDROGENASES, SHORT CHAIN"/>
    <property type="match status" value="1"/>
</dbReference>
<dbReference type="InterPro" id="IPR020904">
    <property type="entry name" value="Sc_DH/Rdtase_CS"/>
</dbReference>
<protein>
    <submittedName>
        <fullName evidence="4">Uncharacterized protein</fullName>
    </submittedName>
</protein>
<evidence type="ECO:0000256" key="1">
    <source>
        <dbReference type="ARBA" id="ARBA00006484"/>
    </source>
</evidence>
<keyword evidence="2" id="KW-0521">NADP</keyword>
<comment type="caution">
    <text evidence="4">The sequence shown here is derived from an EMBL/GenBank/DDBJ whole genome shotgun (WGS) entry which is preliminary data.</text>
</comment>
<dbReference type="PRINTS" id="PR00080">
    <property type="entry name" value="SDRFAMILY"/>
</dbReference>
<dbReference type="GeneID" id="68312771"/>
<dbReference type="GO" id="GO:0016491">
    <property type="term" value="F:oxidoreductase activity"/>
    <property type="evidence" value="ECO:0007669"/>
    <property type="project" value="UniProtKB-KW"/>
</dbReference>
<keyword evidence="3" id="KW-0560">Oxidoreductase</keyword>
<accession>A0A9P8IT71</accession>
<evidence type="ECO:0000256" key="2">
    <source>
        <dbReference type="ARBA" id="ARBA00022857"/>
    </source>
</evidence>
<comment type="similarity">
    <text evidence="1">Belongs to the short-chain dehydrogenases/reductases (SDR) family.</text>
</comment>
<gene>
    <name evidence="4" type="ORF">J7337_004915</name>
</gene>
<proteinExistence type="inferred from homology"/>
<dbReference type="InterPro" id="IPR036291">
    <property type="entry name" value="NAD(P)-bd_dom_sf"/>
</dbReference>
<name>A0A9P8IT71_9HYPO</name>
<dbReference type="PRINTS" id="PR00081">
    <property type="entry name" value="GDHRDH"/>
</dbReference>
<keyword evidence="5" id="KW-1185">Reference proteome</keyword>
<dbReference type="Pfam" id="PF13561">
    <property type="entry name" value="adh_short_C2"/>
    <property type="match status" value="1"/>
</dbReference>
<dbReference type="RefSeq" id="XP_044683933.1">
    <property type="nucleotide sequence ID" value="XM_044822600.1"/>
</dbReference>
<organism evidence="4 5">
    <name type="scientific">Fusarium musae</name>
    <dbReference type="NCBI Taxonomy" id="1042133"/>
    <lineage>
        <taxon>Eukaryota</taxon>
        <taxon>Fungi</taxon>
        <taxon>Dikarya</taxon>
        <taxon>Ascomycota</taxon>
        <taxon>Pezizomycotina</taxon>
        <taxon>Sordariomycetes</taxon>
        <taxon>Hypocreomycetidae</taxon>
        <taxon>Hypocreales</taxon>
        <taxon>Nectriaceae</taxon>
        <taxon>Fusarium</taxon>
    </lineage>
</organism>
<reference evidence="4" key="1">
    <citation type="journal article" date="2021" name="Mol. Plant Microbe Interact.">
        <title>Telomere to telomere genome assembly of Fusarium musae F31, causal agent of crown rot disease of banana.</title>
        <authorList>
            <person name="Degradi L."/>
            <person name="Tava V."/>
            <person name="Kunova A."/>
            <person name="Cortesi P."/>
            <person name="Saracchi M."/>
            <person name="Pasquali M."/>
        </authorList>
    </citation>
    <scope>NUCLEOTIDE SEQUENCE</scope>
    <source>
        <strain evidence="4">F31</strain>
    </source>
</reference>
<dbReference type="PANTHER" id="PTHR24321:SF12">
    <property type="entry name" value="SHORT-CHAIN DEHYDROGENASE_REDUCTASE FAMILY, PUTATIVE (AFU_ORTHOLOGUE AFUA_5G14340)-RELATED"/>
    <property type="match status" value="1"/>
</dbReference>
<evidence type="ECO:0000256" key="3">
    <source>
        <dbReference type="ARBA" id="ARBA00023002"/>
    </source>
</evidence>
<dbReference type="CDD" id="cd05233">
    <property type="entry name" value="SDR_c"/>
    <property type="match status" value="1"/>
</dbReference>
<dbReference type="Proteomes" id="UP000827133">
    <property type="component" value="Unassembled WGS sequence"/>
</dbReference>
<dbReference type="EMBL" id="JAHBCI010000003">
    <property type="protein sequence ID" value="KAG9504934.1"/>
    <property type="molecule type" value="Genomic_DNA"/>
</dbReference>
<dbReference type="PROSITE" id="PS00061">
    <property type="entry name" value="ADH_SHORT"/>
    <property type="match status" value="1"/>
</dbReference>
<dbReference type="SUPFAM" id="SSF51735">
    <property type="entry name" value="NAD(P)-binding Rossmann-fold domains"/>
    <property type="match status" value="1"/>
</dbReference>
<dbReference type="AlphaFoldDB" id="A0A9P8IT71"/>
<evidence type="ECO:0000313" key="5">
    <source>
        <dbReference type="Proteomes" id="UP000827133"/>
    </source>
</evidence>
<dbReference type="FunFam" id="3.40.50.720:FF:000084">
    <property type="entry name" value="Short-chain dehydrogenase reductase"/>
    <property type="match status" value="1"/>
</dbReference>
<sequence length="271" mass="28764">MNILNGHALVTGAGSGIGRQLSLAYVRAGVRGITLADVNKDGVAETGKLIQAEFPNAKVLPLVVDVTDEKSVNDMVDQALQTFGTLEYAANAAGVVVKIREKSAHVPTDEFDRVMNINARAVALCMQAEARVMVKQPRKLTSTYWQDQGRAQVGSIVNFASVCGFQAMMNVMPYVASKHAVLGMTRSAALEHGPEGLRVNAVCPGIADTPFIADLKKLKGGNEQDPVFANPLGRLCKPDEIADSVIFLSSTMSSYVNGVALVADGGKSVLY</sequence>
<dbReference type="KEGG" id="fmu:J7337_004915"/>
<dbReference type="InterPro" id="IPR002347">
    <property type="entry name" value="SDR_fam"/>
</dbReference>
<evidence type="ECO:0000313" key="4">
    <source>
        <dbReference type="EMBL" id="KAG9504934.1"/>
    </source>
</evidence>